<accession>B8CCG2</accession>
<dbReference type="Proteomes" id="UP000001449">
    <property type="component" value="Chromosome 14"/>
</dbReference>
<dbReference type="PaxDb" id="35128-Thaps24858"/>
<reference evidence="2 3" key="2">
    <citation type="journal article" date="2008" name="Nature">
        <title>The Phaeodactylum genome reveals the evolutionary history of diatom genomes.</title>
        <authorList>
            <person name="Bowler C."/>
            <person name="Allen A.E."/>
            <person name="Badger J.H."/>
            <person name="Grimwood J."/>
            <person name="Jabbari K."/>
            <person name="Kuo A."/>
            <person name="Maheswari U."/>
            <person name="Martens C."/>
            <person name="Maumus F."/>
            <person name="Otillar R.P."/>
            <person name="Rayko E."/>
            <person name="Salamov A."/>
            <person name="Vandepoele K."/>
            <person name="Beszteri B."/>
            <person name="Gruber A."/>
            <person name="Heijde M."/>
            <person name="Katinka M."/>
            <person name="Mock T."/>
            <person name="Valentin K."/>
            <person name="Verret F."/>
            <person name="Berges J.A."/>
            <person name="Brownlee C."/>
            <person name="Cadoret J.P."/>
            <person name="Chiovitti A."/>
            <person name="Choi C.J."/>
            <person name="Coesel S."/>
            <person name="De Martino A."/>
            <person name="Detter J.C."/>
            <person name="Durkin C."/>
            <person name="Falciatore A."/>
            <person name="Fournet J."/>
            <person name="Haruta M."/>
            <person name="Huysman M.J."/>
            <person name="Jenkins B.D."/>
            <person name="Jiroutova K."/>
            <person name="Jorgensen R.E."/>
            <person name="Joubert Y."/>
            <person name="Kaplan A."/>
            <person name="Kroger N."/>
            <person name="Kroth P.G."/>
            <person name="La Roche J."/>
            <person name="Lindquist E."/>
            <person name="Lommer M."/>
            <person name="Martin-Jezequel V."/>
            <person name="Lopez P.J."/>
            <person name="Lucas S."/>
            <person name="Mangogna M."/>
            <person name="McGinnis K."/>
            <person name="Medlin L.K."/>
            <person name="Montsant A."/>
            <person name="Oudot-Le Secq M.P."/>
            <person name="Napoli C."/>
            <person name="Obornik M."/>
            <person name="Parker M.S."/>
            <person name="Petit J.L."/>
            <person name="Porcel B.M."/>
            <person name="Poulsen N."/>
            <person name="Robison M."/>
            <person name="Rychlewski L."/>
            <person name="Rynearson T.A."/>
            <person name="Schmutz J."/>
            <person name="Shapiro H."/>
            <person name="Siaut M."/>
            <person name="Stanley M."/>
            <person name="Sussman M.R."/>
            <person name="Taylor A.R."/>
            <person name="Vardi A."/>
            <person name="von Dassow P."/>
            <person name="Vyverman W."/>
            <person name="Willis A."/>
            <person name="Wyrwicz L.S."/>
            <person name="Rokhsar D.S."/>
            <person name="Weissenbach J."/>
            <person name="Armbrust E.V."/>
            <person name="Green B.R."/>
            <person name="Van de Peer Y."/>
            <person name="Grigoriev I.V."/>
        </authorList>
    </citation>
    <scope>NUCLEOTIDE SEQUENCE [LARGE SCALE GENOMIC DNA]</scope>
    <source>
        <strain evidence="2 3">CCMP1335</strain>
    </source>
</reference>
<organism evidence="2 3">
    <name type="scientific">Thalassiosira pseudonana</name>
    <name type="common">Marine diatom</name>
    <name type="synonym">Cyclotella nana</name>
    <dbReference type="NCBI Taxonomy" id="35128"/>
    <lineage>
        <taxon>Eukaryota</taxon>
        <taxon>Sar</taxon>
        <taxon>Stramenopiles</taxon>
        <taxon>Ochrophyta</taxon>
        <taxon>Bacillariophyta</taxon>
        <taxon>Coscinodiscophyceae</taxon>
        <taxon>Thalassiosirophycidae</taxon>
        <taxon>Thalassiosirales</taxon>
        <taxon>Thalassiosiraceae</taxon>
        <taxon>Thalassiosira</taxon>
    </lineage>
</organism>
<feature type="compositionally biased region" description="Basic and acidic residues" evidence="1">
    <location>
        <begin position="136"/>
        <end position="146"/>
    </location>
</feature>
<evidence type="ECO:0000313" key="3">
    <source>
        <dbReference type="Proteomes" id="UP000001449"/>
    </source>
</evidence>
<evidence type="ECO:0000256" key="1">
    <source>
        <dbReference type="SAM" id="MobiDB-lite"/>
    </source>
</evidence>
<reference evidence="2 3" key="1">
    <citation type="journal article" date="2004" name="Science">
        <title>The genome of the diatom Thalassiosira pseudonana: ecology, evolution, and metabolism.</title>
        <authorList>
            <person name="Armbrust E.V."/>
            <person name="Berges J.A."/>
            <person name="Bowler C."/>
            <person name="Green B.R."/>
            <person name="Martinez D."/>
            <person name="Putnam N.H."/>
            <person name="Zhou S."/>
            <person name="Allen A.E."/>
            <person name="Apt K.E."/>
            <person name="Bechner M."/>
            <person name="Brzezinski M.A."/>
            <person name="Chaal B.K."/>
            <person name="Chiovitti A."/>
            <person name="Davis A.K."/>
            <person name="Demarest M.S."/>
            <person name="Detter J.C."/>
            <person name="Glavina T."/>
            <person name="Goodstein D."/>
            <person name="Hadi M.Z."/>
            <person name="Hellsten U."/>
            <person name="Hildebrand M."/>
            <person name="Jenkins B.D."/>
            <person name="Jurka J."/>
            <person name="Kapitonov V.V."/>
            <person name="Kroger N."/>
            <person name="Lau W.W."/>
            <person name="Lane T.W."/>
            <person name="Larimer F.W."/>
            <person name="Lippmeier J.C."/>
            <person name="Lucas S."/>
            <person name="Medina M."/>
            <person name="Montsant A."/>
            <person name="Obornik M."/>
            <person name="Parker M.S."/>
            <person name="Palenik B."/>
            <person name="Pazour G.J."/>
            <person name="Richardson P.M."/>
            <person name="Rynearson T.A."/>
            <person name="Saito M.A."/>
            <person name="Schwartz D.C."/>
            <person name="Thamatrakoln K."/>
            <person name="Valentin K."/>
            <person name="Vardi A."/>
            <person name="Wilkerson F.P."/>
            <person name="Rokhsar D.S."/>
        </authorList>
    </citation>
    <scope>NUCLEOTIDE SEQUENCE [LARGE SCALE GENOMIC DNA]</scope>
    <source>
        <strain evidence="2 3">CCMP1335</strain>
    </source>
</reference>
<feature type="region of interest" description="Disordered" evidence="1">
    <location>
        <begin position="33"/>
        <end position="95"/>
    </location>
</feature>
<dbReference type="GeneID" id="7452684"/>
<gene>
    <name evidence="2" type="ORF">THAPSDRAFT_24858</name>
</gene>
<protein>
    <submittedName>
        <fullName evidence="2">Uncharacterized protein</fullName>
    </submittedName>
</protein>
<dbReference type="AlphaFoldDB" id="B8CCG2"/>
<name>B8CCG2_THAPS</name>
<feature type="region of interest" description="Disordered" evidence="1">
    <location>
        <begin position="136"/>
        <end position="187"/>
    </location>
</feature>
<proteinExistence type="predicted"/>
<feature type="compositionally biased region" description="Basic residues" evidence="1">
    <location>
        <begin position="59"/>
        <end position="68"/>
    </location>
</feature>
<dbReference type="EMBL" id="CM000649">
    <property type="protein sequence ID" value="EED88767.1"/>
    <property type="molecule type" value="Genomic_DNA"/>
</dbReference>
<sequence length="284" mass="31146">MRVWKECHDERLQVLATHCQTDEQQGRFVLCGHAASSSKPPPPPPPTTTTTTTTDNKRSMAKAKKHLGSGRSISKKNGSATNNGAKTKQQQARLRVSRFVMPPPPPVDYPSVPGNPMLLDVPPALMKFGPIVWDPRRRINGDESAKKPALRRSNRLAEKKATTSSQDGVRKAVPLPQAPPPNPARLALNEPLQPEEQRHRVEPNQNRWLVHPAMNQNALHGVIQPARIVGSIGILNLIQDVQDEPNASSEVAFPLHYNGVAGPYRLVSSDGRIVNLVRNSPSPV</sequence>
<dbReference type="RefSeq" id="XP_002293758.1">
    <property type="nucleotide sequence ID" value="XM_002293722.1"/>
</dbReference>
<dbReference type="HOGENOM" id="CLU_981723_0_0_1"/>
<dbReference type="InParanoid" id="B8CCG2"/>
<keyword evidence="3" id="KW-1185">Reference proteome</keyword>
<evidence type="ECO:0000313" key="2">
    <source>
        <dbReference type="EMBL" id="EED88767.1"/>
    </source>
</evidence>
<feature type="compositionally biased region" description="Polar residues" evidence="1">
    <location>
        <begin position="71"/>
        <end position="92"/>
    </location>
</feature>
<dbReference type="KEGG" id="tps:THAPSDRAFT_24858"/>